<dbReference type="Gene3D" id="2.70.70.10">
    <property type="entry name" value="Glucose Permease (Domain IIA)"/>
    <property type="match status" value="1"/>
</dbReference>
<dbReference type="InterPro" id="IPR050570">
    <property type="entry name" value="Cell_wall_metabolism_enzyme"/>
</dbReference>
<organism evidence="10">
    <name type="scientific">hydrothermal vent metagenome</name>
    <dbReference type="NCBI Taxonomy" id="652676"/>
    <lineage>
        <taxon>unclassified sequences</taxon>
        <taxon>metagenomes</taxon>
        <taxon>ecological metagenomes</taxon>
    </lineage>
</organism>
<evidence type="ECO:0000256" key="1">
    <source>
        <dbReference type="ARBA" id="ARBA00001947"/>
    </source>
</evidence>
<accession>A0A3B0R4W0</accession>
<dbReference type="SUPFAM" id="SSF51261">
    <property type="entry name" value="Duplicated hybrid motif"/>
    <property type="match status" value="1"/>
</dbReference>
<protein>
    <recommendedName>
        <fullName evidence="9">M23ase beta-sheet core domain-containing protein</fullName>
    </recommendedName>
</protein>
<feature type="coiled-coil region" evidence="7">
    <location>
        <begin position="156"/>
        <end position="232"/>
    </location>
</feature>
<dbReference type="GO" id="GO:0046872">
    <property type="term" value="F:metal ion binding"/>
    <property type="evidence" value="ECO:0007669"/>
    <property type="project" value="UniProtKB-KW"/>
</dbReference>
<reference evidence="10" key="1">
    <citation type="submission" date="2018-06" db="EMBL/GenBank/DDBJ databases">
        <authorList>
            <person name="Zhirakovskaya E."/>
        </authorList>
    </citation>
    <scope>NUCLEOTIDE SEQUENCE</scope>
</reference>
<keyword evidence="6" id="KW-0482">Metalloprotease</keyword>
<feature type="coiled-coil region" evidence="7">
    <location>
        <begin position="19"/>
        <end position="60"/>
    </location>
</feature>
<comment type="cofactor">
    <cofactor evidence="1">
        <name>Zn(2+)</name>
        <dbReference type="ChEBI" id="CHEBI:29105"/>
    </cofactor>
</comment>
<dbReference type="InterPro" id="IPR011055">
    <property type="entry name" value="Dup_hybrid_motif"/>
</dbReference>
<dbReference type="InterPro" id="IPR016047">
    <property type="entry name" value="M23ase_b-sheet_dom"/>
</dbReference>
<evidence type="ECO:0000256" key="2">
    <source>
        <dbReference type="ARBA" id="ARBA00022670"/>
    </source>
</evidence>
<evidence type="ECO:0000256" key="3">
    <source>
        <dbReference type="ARBA" id="ARBA00022723"/>
    </source>
</evidence>
<evidence type="ECO:0000256" key="4">
    <source>
        <dbReference type="ARBA" id="ARBA00022801"/>
    </source>
</evidence>
<feature type="domain" description="M23ase beta-sheet core" evidence="9">
    <location>
        <begin position="304"/>
        <end position="396"/>
    </location>
</feature>
<evidence type="ECO:0000256" key="8">
    <source>
        <dbReference type="SAM" id="MobiDB-lite"/>
    </source>
</evidence>
<evidence type="ECO:0000256" key="7">
    <source>
        <dbReference type="SAM" id="Coils"/>
    </source>
</evidence>
<dbReference type="PANTHER" id="PTHR21666">
    <property type="entry name" value="PEPTIDASE-RELATED"/>
    <property type="match status" value="1"/>
</dbReference>
<proteinExistence type="predicted"/>
<dbReference type="GO" id="GO:0006508">
    <property type="term" value="P:proteolysis"/>
    <property type="evidence" value="ECO:0007669"/>
    <property type="project" value="UniProtKB-KW"/>
</dbReference>
<evidence type="ECO:0000313" key="10">
    <source>
        <dbReference type="EMBL" id="VAV86657.1"/>
    </source>
</evidence>
<keyword evidence="5" id="KW-0862">Zinc</keyword>
<dbReference type="AlphaFoldDB" id="A0A3B0R4W0"/>
<evidence type="ECO:0000256" key="5">
    <source>
        <dbReference type="ARBA" id="ARBA00022833"/>
    </source>
</evidence>
<evidence type="ECO:0000256" key="6">
    <source>
        <dbReference type="ARBA" id="ARBA00023049"/>
    </source>
</evidence>
<dbReference type="EMBL" id="UOEE01000006">
    <property type="protein sequence ID" value="VAV86657.1"/>
    <property type="molecule type" value="Genomic_DNA"/>
</dbReference>
<sequence length="407" mass="44526">MIRFGLAILLLAFAGPGQAQQGRDEAKKLEQLRDAATAKQQSLEQQANQTRSRITSLQNQLIELGGRIAQQNLRSVATEENLLILQMDAAGQMKQLLADKKALGEVLAALQRSQMSPPPPLAVNPDDTLAAARATLLLGETVPALRERAQSLRVSLEKLTQLRQQIESSKLQLQTQMRIFTEEQESLEGLLGQRQQLESQLRGSAQIASNEAQSLATRAANVRELIRQLEAEAAKTMPSLKPTGSTVKPVLSPGLKPDAQQTDTPQPAWRSPTGRFSDSRGQLDMPVAGVLLAGYGQDEHPDRQSGMVMATSRRAQIISPYDARIAYSGKFRNYGQLLILDVGGGYHIILSGLAVSYVVKGQEVLAGEPIGKMADRRKPAPEFYLEFRKQGKPFDPEPWLKKAIKAG</sequence>
<keyword evidence="2" id="KW-0645">Protease</keyword>
<gene>
    <name evidence="10" type="ORF">MNBD_ALPHA06-1679</name>
</gene>
<dbReference type="PANTHER" id="PTHR21666:SF288">
    <property type="entry name" value="CELL DIVISION PROTEIN YTFB"/>
    <property type="match status" value="1"/>
</dbReference>
<feature type="region of interest" description="Disordered" evidence="8">
    <location>
        <begin position="254"/>
        <end position="280"/>
    </location>
</feature>
<keyword evidence="4" id="KW-0378">Hydrolase</keyword>
<dbReference type="Pfam" id="PF01551">
    <property type="entry name" value="Peptidase_M23"/>
    <property type="match status" value="1"/>
</dbReference>
<evidence type="ECO:0000259" key="9">
    <source>
        <dbReference type="Pfam" id="PF01551"/>
    </source>
</evidence>
<name>A0A3B0R4W0_9ZZZZ</name>
<dbReference type="CDD" id="cd12797">
    <property type="entry name" value="M23_peptidase"/>
    <property type="match status" value="1"/>
</dbReference>
<dbReference type="GO" id="GO:0004222">
    <property type="term" value="F:metalloendopeptidase activity"/>
    <property type="evidence" value="ECO:0007669"/>
    <property type="project" value="TreeGrafter"/>
</dbReference>
<keyword evidence="3" id="KW-0479">Metal-binding</keyword>
<keyword evidence="7" id="KW-0175">Coiled coil</keyword>